<comment type="caution">
    <text evidence="4">The sequence shown here is derived from an EMBL/GenBank/DDBJ whole genome shotgun (WGS) entry which is preliminary data.</text>
</comment>
<dbReference type="SUPFAM" id="SSF102405">
    <property type="entry name" value="MCP/YpsA-like"/>
    <property type="match status" value="1"/>
</dbReference>
<dbReference type="GO" id="GO:0009294">
    <property type="term" value="P:DNA-mediated transformation"/>
    <property type="evidence" value="ECO:0007669"/>
    <property type="project" value="InterPro"/>
</dbReference>
<dbReference type="AlphaFoldDB" id="A0A3A4ZFS1"/>
<dbReference type="PANTHER" id="PTHR43022:SF1">
    <property type="entry name" value="PROTEIN SMF"/>
    <property type="match status" value="1"/>
</dbReference>
<dbReference type="InterPro" id="IPR041614">
    <property type="entry name" value="DprA_WH"/>
</dbReference>
<evidence type="ECO:0000313" key="4">
    <source>
        <dbReference type="EMBL" id="RJR27971.1"/>
    </source>
</evidence>
<comment type="similarity">
    <text evidence="1">Belongs to the DprA/Smf family.</text>
</comment>
<dbReference type="Pfam" id="PF17782">
    <property type="entry name" value="WHD_DprA"/>
    <property type="match status" value="1"/>
</dbReference>
<dbReference type="Proteomes" id="UP000265540">
    <property type="component" value="Unassembled WGS sequence"/>
</dbReference>
<sequence>MPFFLASSIRFSMLIRSSICISLTFWIIAHTVKHLLLCIEFTQLFKVFNDVNCAHMSKFVSYCVDASSAVYPGKLRMLKDPPKSIYVKGDLDGGLLSRGIVGIVGSRKIFQYSREILRHIFREVLPINVATVSGFMFGVDTEAHKLSLENFIPTIAVLPCGIDAIHPVSNYALYDKIPGSGGLIISEYPGFSAPKKWTFVNRNRIIAALSDILIVVQAGEKSGSLITANYANKLGKPVLAVTAGYFHRGFEGNLQLLSTYAKALVSDNQINQLLGYAPGKLIKDTSNKSSLLHDEKVVYDHLCEQPASPDILAVRLKLPVKSVSMLLTNLQIKGVAFETDGVYHAR</sequence>
<name>A0A3A4ZFS1_UNCKA</name>
<dbReference type="EMBL" id="QZJF01000005">
    <property type="protein sequence ID" value="RJR27971.1"/>
    <property type="molecule type" value="Genomic_DNA"/>
</dbReference>
<proteinExistence type="inferred from homology"/>
<feature type="domain" description="DprA winged helix" evidence="3">
    <location>
        <begin position="290"/>
        <end position="336"/>
    </location>
</feature>
<protein>
    <submittedName>
        <fullName evidence="4">DNA-processing protein DprA</fullName>
    </submittedName>
</protein>
<evidence type="ECO:0000256" key="1">
    <source>
        <dbReference type="ARBA" id="ARBA00006525"/>
    </source>
</evidence>
<reference evidence="4 5" key="1">
    <citation type="journal article" date="2017" name="ISME J.">
        <title>Energy and carbon metabolisms in a deep terrestrial subsurface fluid microbial community.</title>
        <authorList>
            <person name="Momper L."/>
            <person name="Jungbluth S.P."/>
            <person name="Lee M.D."/>
            <person name="Amend J.P."/>
        </authorList>
    </citation>
    <scope>NUCLEOTIDE SEQUENCE [LARGE SCALE GENOMIC DNA]</scope>
    <source>
        <strain evidence="4">SURF_46</strain>
    </source>
</reference>
<gene>
    <name evidence="4" type="ORF">C4561_00490</name>
</gene>
<organism evidence="4 5">
    <name type="scientific">candidate division WWE3 bacterium</name>
    <dbReference type="NCBI Taxonomy" id="2053526"/>
    <lineage>
        <taxon>Bacteria</taxon>
        <taxon>Katanobacteria</taxon>
    </lineage>
</organism>
<evidence type="ECO:0000313" key="5">
    <source>
        <dbReference type="Proteomes" id="UP000265540"/>
    </source>
</evidence>
<dbReference type="InterPro" id="IPR003488">
    <property type="entry name" value="DprA"/>
</dbReference>
<dbReference type="Gene3D" id="3.40.50.450">
    <property type="match status" value="1"/>
</dbReference>
<feature type="domain" description="Smf/DprA SLOG" evidence="2">
    <location>
        <begin position="67"/>
        <end position="272"/>
    </location>
</feature>
<evidence type="ECO:0000259" key="2">
    <source>
        <dbReference type="Pfam" id="PF02481"/>
    </source>
</evidence>
<evidence type="ECO:0000259" key="3">
    <source>
        <dbReference type="Pfam" id="PF17782"/>
    </source>
</evidence>
<dbReference type="Pfam" id="PF02481">
    <property type="entry name" value="DNA_processg_A"/>
    <property type="match status" value="1"/>
</dbReference>
<accession>A0A3A4ZFS1</accession>
<dbReference type="InterPro" id="IPR057666">
    <property type="entry name" value="DrpA_SLOG"/>
</dbReference>
<dbReference type="PANTHER" id="PTHR43022">
    <property type="entry name" value="PROTEIN SMF"/>
    <property type="match status" value="1"/>
</dbReference>